<dbReference type="GeneID" id="114576376"/>
<protein>
    <recommendedName>
        <fullName evidence="2">DUF7869 domain-containing protein</fullName>
    </recommendedName>
</protein>
<dbReference type="EnsemblMetazoa" id="XM_028662926.1">
    <property type="protein sequence ID" value="XP_028518727.1"/>
    <property type="gene ID" value="LOC114576376"/>
</dbReference>
<keyword evidence="4" id="KW-1185">Reference proteome</keyword>
<dbReference type="RefSeq" id="XP_028518727.1">
    <property type="nucleotide sequence ID" value="XM_028662926.1"/>
</dbReference>
<dbReference type="Pfam" id="PF25273">
    <property type="entry name" value="DUF7869"/>
    <property type="match status" value="1"/>
</dbReference>
<dbReference type="OrthoDB" id="410478at2759"/>
<feature type="region of interest" description="Disordered" evidence="1">
    <location>
        <begin position="510"/>
        <end position="584"/>
    </location>
</feature>
<organism evidence="3 4">
    <name type="scientific">Exaiptasia diaphana</name>
    <name type="common">Tropical sea anemone</name>
    <name type="synonym">Aiptasia pulchella</name>
    <dbReference type="NCBI Taxonomy" id="2652724"/>
    <lineage>
        <taxon>Eukaryota</taxon>
        <taxon>Metazoa</taxon>
        <taxon>Cnidaria</taxon>
        <taxon>Anthozoa</taxon>
        <taxon>Hexacorallia</taxon>
        <taxon>Actiniaria</taxon>
        <taxon>Aiptasiidae</taxon>
        <taxon>Exaiptasia</taxon>
    </lineage>
</organism>
<proteinExistence type="predicted"/>
<accession>A0A913YW33</accession>
<dbReference type="KEGG" id="epa:114576376"/>
<evidence type="ECO:0000256" key="1">
    <source>
        <dbReference type="SAM" id="MobiDB-lite"/>
    </source>
</evidence>
<feature type="compositionally biased region" description="Basic and acidic residues" evidence="1">
    <location>
        <begin position="510"/>
        <end position="532"/>
    </location>
</feature>
<dbReference type="PANTHER" id="PTHR33153">
    <property type="entry name" value="MYND-TYPE DOMAIN-CONTAINING PROTEIN"/>
    <property type="match status" value="1"/>
</dbReference>
<feature type="domain" description="DUF7869" evidence="2">
    <location>
        <begin position="220"/>
        <end position="409"/>
    </location>
</feature>
<feature type="compositionally biased region" description="Basic and acidic residues" evidence="1">
    <location>
        <begin position="558"/>
        <end position="572"/>
    </location>
</feature>
<evidence type="ECO:0000313" key="3">
    <source>
        <dbReference type="EnsemblMetazoa" id="XP_028518727.1"/>
    </source>
</evidence>
<dbReference type="Proteomes" id="UP000887567">
    <property type="component" value="Unplaced"/>
</dbReference>
<reference evidence="3" key="1">
    <citation type="submission" date="2022-11" db="UniProtKB">
        <authorList>
            <consortium name="EnsemblMetazoa"/>
        </authorList>
    </citation>
    <scope>IDENTIFICATION</scope>
</reference>
<sequence length="584" mass="68871">MHYGENQRRKYTFHIYGKSVCHNAWYKLLGISNGWFYGLLKEYDEGRTSGQNFRSGVTWMSAKMRKAIAWLKRHVESYGDRMPHEDRICLPSCQSKNELHNLYKNDCLASKTEFISKSAFKEMWRQHFKKIIIPKQNKFTKCGVCTLIKHSLRSTRDEQQRMEIQDKRQRHLQQQCAERNHYYGNRLKAELEPNKYLSLIVDGMDQAKTNLPHVTTISKAEESHYLKSHVTGAISHGHRRVFSFVDLLQWKHDTNFTLNVLLRIFQSLTKDNRLPPYLLLQMDNCYRECKNKYIMAFASHLVEIKMFKEVHISYLMVGHAHEDVDQFFSRISVKLRNKDVMTLPELHNTIATSYKPTPESCDIDVMFDISGWLKPHIIKPLKNHVFPHSFKYYLGENGKAFLLYKNWADDETCENDDDPIQILTTNPTGLPQLLRPKLGGVRNEVDLEDLKLKVRSTARMSDIQRKWWESFIEEQRKQIDTWDSMTEGAKEQLALDNWLLPTIGKFREENEPLSEEAKRQQGELKRLEEKQYKFPKIIAGKDKKANKKAKQKGSGRKRKDERETDTDKENTKPKKRGRPRKKKQ</sequence>
<dbReference type="OMA" id="DETCEND"/>
<evidence type="ECO:0000259" key="2">
    <source>
        <dbReference type="Pfam" id="PF25273"/>
    </source>
</evidence>
<dbReference type="PANTHER" id="PTHR33153:SF3">
    <property type="entry name" value="TRAFFICKING PROTEIN PARTICLE COMPLEX SUBUNIT 11 DOMAIN-CONTAINING PROTEIN"/>
    <property type="match status" value="1"/>
</dbReference>
<evidence type="ECO:0000313" key="4">
    <source>
        <dbReference type="Proteomes" id="UP000887567"/>
    </source>
</evidence>
<dbReference type="InterPro" id="IPR057191">
    <property type="entry name" value="DUF7869"/>
</dbReference>
<name>A0A913YW33_EXADI</name>
<feature type="compositionally biased region" description="Basic residues" evidence="1">
    <location>
        <begin position="544"/>
        <end position="557"/>
    </location>
</feature>
<dbReference type="AlphaFoldDB" id="A0A913YW33"/>
<feature type="compositionally biased region" description="Basic residues" evidence="1">
    <location>
        <begin position="573"/>
        <end position="584"/>
    </location>
</feature>